<accession>I3CIG4</accession>
<evidence type="ECO:0008006" key="3">
    <source>
        <dbReference type="Google" id="ProtNLM"/>
    </source>
</evidence>
<proteinExistence type="predicted"/>
<dbReference type="RefSeq" id="WP_002690563.1">
    <property type="nucleotide sequence ID" value="NZ_JH600070.1"/>
</dbReference>
<evidence type="ECO:0000313" key="1">
    <source>
        <dbReference type="EMBL" id="EIJ43407.1"/>
    </source>
</evidence>
<dbReference type="OrthoDB" id="8593122at2"/>
<name>I3CIG4_9GAMM</name>
<evidence type="ECO:0000313" key="2">
    <source>
        <dbReference type="Proteomes" id="UP000005744"/>
    </source>
</evidence>
<dbReference type="Gene3D" id="3.40.30.10">
    <property type="entry name" value="Glutaredoxin"/>
    <property type="match status" value="1"/>
</dbReference>
<dbReference type="HOGENOM" id="CLU_2396167_0_0_6"/>
<dbReference type="eggNOG" id="COG3411">
    <property type="taxonomic scope" value="Bacteria"/>
</dbReference>
<sequence length="96" mass="10489">MMQTRLLVCVNKRLLNQPSCATRGGVEIAEALEKAISEQQLPLTVQRFYCLGHCQEGANVKIAPQGQFFHSVTLADIPLILKTALSTSLYLNGGKC</sequence>
<organism evidence="1 2">
    <name type="scientific">Beggiatoa alba B18LD</name>
    <dbReference type="NCBI Taxonomy" id="395493"/>
    <lineage>
        <taxon>Bacteria</taxon>
        <taxon>Pseudomonadati</taxon>
        <taxon>Pseudomonadota</taxon>
        <taxon>Gammaproteobacteria</taxon>
        <taxon>Thiotrichales</taxon>
        <taxon>Thiotrichaceae</taxon>
        <taxon>Beggiatoa</taxon>
    </lineage>
</organism>
<gene>
    <name evidence="1" type="ORF">BegalDRAFT_2564</name>
</gene>
<keyword evidence="2" id="KW-1185">Reference proteome</keyword>
<dbReference type="InterPro" id="IPR036249">
    <property type="entry name" value="Thioredoxin-like_sf"/>
</dbReference>
<dbReference type="STRING" id="395493.BegalDRAFT_2564"/>
<dbReference type="EMBL" id="JH600070">
    <property type="protein sequence ID" value="EIJ43407.1"/>
    <property type="molecule type" value="Genomic_DNA"/>
</dbReference>
<reference evidence="1 2" key="1">
    <citation type="submission" date="2011-11" db="EMBL/GenBank/DDBJ databases">
        <title>Improved High-Quality Draft sequence of Beggiatoa alba B18lD.</title>
        <authorList>
            <consortium name="US DOE Joint Genome Institute"/>
            <person name="Lucas S."/>
            <person name="Han J."/>
            <person name="Lapidus A."/>
            <person name="Cheng J.-F."/>
            <person name="Goodwin L."/>
            <person name="Pitluck S."/>
            <person name="Peters L."/>
            <person name="Mikhailova N."/>
            <person name="Held B."/>
            <person name="Detter J.C."/>
            <person name="Han C."/>
            <person name="Tapia R."/>
            <person name="Land M."/>
            <person name="Hauser L."/>
            <person name="Kyrpides N."/>
            <person name="Ivanova N."/>
            <person name="Pagani I."/>
            <person name="Samuel K."/>
            <person name="Teske A."/>
            <person name="Mueller J."/>
            <person name="Woyke T."/>
        </authorList>
    </citation>
    <scope>NUCLEOTIDE SEQUENCE [LARGE SCALE GENOMIC DNA]</scope>
    <source>
        <strain evidence="1 2">B18LD</strain>
    </source>
</reference>
<dbReference type="CDD" id="cd02980">
    <property type="entry name" value="TRX_Fd_family"/>
    <property type="match status" value="1"/>
</dbReference>
<dbReference type="SUPFAM" id="SSF52833">
    <property type="entry name" value="Thioredoxin-like"/>
    <property type="match status" value="1"/>
</dbReference>
<dbReference type="Proteomes" id="UP000005744">
    <property type="component" value="Unassembled WGS sequence"/>
</dbReference>
<dbReference type="AlphaFoldDB" id="I3CIG4"/>
<protein>
    <recommendedName>
        <fullName evidence="3">Ferredoxin</fullName>
    </recommendedName>
</protein>